<dbReference type="OrthoDB" id="102442at2759"/>
<feature type="compositionally biased region" description="Basic and acidic residues" evidence="1">
    <location>
        <begin position="17"/>
        <end position="36"/>
    </location>
</feature>
<sequence length="387" mass="43408">MKKEKLPQENPTILQSEVHDLGSQPKEKYRSEEKKGLYSTNLQQQSPVHFFPFSSEYNTSLKSYISSSLSSEWTTPSFIQKSPRSSSTNFSKPDNIDGGSISELILQETHFAVGTTQSHMLGEGEDYFHSLFFNSKRHLTNSGLSPDDSDTSNSNALGDIKIVEVSGLFVKIINSSPDKELTIGEHILQQNVNGRVVSVYRFHPNIRLPANAAITVWAAASKVKHHPPSDFLWKEQDKFRTSSNCTTILCKPNGEAIAWYSPIHWKRAWEKFDSDKKSYRSPLLISSSKEQMNQEIPSAATKAKREQETASMLEGQVRVFLKREKEIPPSLFPNRSPWGLSQSCIVHPNYTLFGPLTVGNDGSTVCRQSVSQSARLDLKAGGKQPYH</sequence>
<reference evidence="3" key="2">
    <citation type="submission" date="2025-08" db="UniProtKB">
        <authorList>
            <consortium name="Ensembl"/>
        </authorList>
    </citation>
    <scope>IDENTIFICATION</scope>
</reference>
<dbReference type="AlphaFoldDB" id="G3W5E9"/>
<dbReference type="GO" id="GO:0005635">
    <property type="term" value="C:nuclear envelope"/>
    <property type="evidence" value="ECO:0007669"/>
    <property type="project" value="TreeGrafter"/>
</dbReference>
<dbReference type="Pfam" id="PF00932">
    <property type="entry name" value="LTD"/>
    <property type="match status" value="1"/>
</dbReference>
<proteinExistence type="predicted"/>
<dbReference type="KEGG" id="shr:100916219"/>
<dbReference type="GeneID" id="100916219"/>
<dbReference type="Ensembl" id="ENSSHAT00000010748.2">
    <property type="protein sequence ID" value="ENSSHAP00000010654.2"/>
    <property type="gene ID" value="ENSSHAG00000009195.2"/>
</dbReference>
<dbReference type="HOGENOM" id="CLU_048894_0_0_1"/>
<name>G3W5E9_SARHA</name>
<dbReference type="FunCoup" id="G3W5E9">
    <property type="interactions" value="41"/>
</dbReference>
<reference evidence="3" key="3">
    <citation type="submission" date="2025-09" db="UniProtKB">
        <authorList>
            <consortium name="Ensembl"/>
        </authorList>
    </citation>
    <scope>IDENTIFICATION</scope>
</reference>
<dbReference type="InterPro" id="IPR042840">
    <property type="entry name" value="LMNTD1"/>
</dbReference>
<dbReference type="PROSITE" id="PS51841">
    <property type="entry name" value="LTD"/>
    <property type="match status" value="1"/>
</dbReference>
<organism evidence="3 4">
    <name type="scientific">Sarcophilus harrisii</name>
    <name type="common">Tasmanian devil</name>
    <name type="synonym">Sarcophilus laniarius</name>
    <dbReference type="NCBI Taxonomy" id="9305"/>
    <lineage>
        <taxon>Eukaryota</taxon>
        <taxon>Metazoa</taxon>
        <taxon>Chordata</taxon>
        <taxon>Craniata</taxon>
        <taxon>Vertebrata</taxon>
        <taxon>Euteleostomi</taxon>
        <taxon>Mammalia</taxon>
        <taxon>Metatheria</taxon>
        <taxon>Dasyuromorphia</taxon>
        <taxon>Dasyuridae</taxon>
        <taxon>Sarcophilus</taxon>
    </lineage>
</organism>
<evidence type="ECO:0000313" key="3">
    <source>
        <dbReference type="Ensembl" id="ENSSHAP00000010654.2"/>
    </source>
</evidence>
<protein>
    <submittedName>
        <fullName evidence="3">Lamin tail domain containing 1</fullName>
    </submittedName>
</protein>
<dbReference type="STRING" id="9305.ENSSHAP00000010654"/>
<dbReference type="InterPro" id="IPR001322">
    <property type="entry name" value="Lamin_tail_dom"/>
</dbReference>
<feature type="domain" description="LTD" evidence="2">
    <location>
        <begin position="148"/>
        <end position="264"/>
    </location>
</feature>
<dbReference type="Gene3D" id="2.60.40.1260">
    <property type="entry name" value="Lamin Tail domain"/>
    <property type="match status" value="1"/>
</dbReference>
<dbReference type="CTD" id="160492"/>
<gene>
    <name evidence="3" type="primary">LMNTD1</name>
</gene>
<feature type="region of interest" description="Disordered" evidence="1">
    <location>
        <begin position="1"/>
        <end position="41"/>
    </location>
</feature>
<evidence type="ECO:0000256" key="1">
    <source>
        <dbReference type="SAM" id="MobiDB-lite"/>
    </source>
</evidence>
<evidence type="ECO:0000313" key="4">
    <source>
        <dbReference type="Proteomes" id="UP000007648"/>
    </source>
</evidence>
<dbReference type="InParanoid" id="G3W5E9"/>
<dbReference type="RefSeq" id="XP_031794338.1">
    <property type="nucleotide sequence ID" value="XM_031938478.1"/>
</dbReference>
<accession>G3W5E9</accession>
<dbReference type="RefSeq" id="XP_031794339.1">
    <property type="nucleotide sequence ID" value="XM_031938479.1"/>
</dbReference>
<dbReference type="GeneTree" id="ENSGT00910000144343"/>
<dbReference type="PANTHER" id="PTHR47012">
    <property type="entry name" value="LAMIN TAIL DOMAIN-CONTAINING PROTEIN 1"/>
    <property type="match status" value="1"/>
</dbReference>
<dbReference type="RefSeq" id="XP_031794337.1">
    <property type="nucleotide sequence ID" value="XM_031938477.1"/>
</dbReference>
<dbReference type="SUPFAM" id="SSF74853">
    <property type="entry name" value="Lamin A/C globular tail domain"/>
    <property type="match status" value="1"/>
</dbReference>
<dbReference type="GO" id="GO:0005737">
    <property type="term" value="C:cytoplasm"/>
    <property type="evidence" value="ECO:0007669"/>
    <property type="project" value="TreeGrafter"/>
</dbReference>
<dbReference type="eggNOG" id="KOG0977">
    <property type="taxonomic scope" value="Eukaryota"/>
</dbReference>
<dbReference type="InterPro" id="IPR036415">
    <property type="entry name" value="Lamin_tail_dom_sf"/>
</dbReference>
<dbReference type="PANTHER" id="PTHR47012:SF1">
    <property type="entry name" value="LAMIN TAIL DOMAIN-CONTAINING PROTEIN 1"/>
    <property type="match status" value="1"/>
</dbReference>
<evidence type="ECO:0000259" key="2">
    <source>
        <dbReference type="PROSITE" id="PS51841"/>
    </source>
</evidence>
<dbReference type="Proteomes" id="UP000007648">
    <property type="component" value="Unassembled WGS sequence"/>
</dbReference>
<keyword evidence="4" id="KW-1185">Reference proteome</keyword>
<reference evidence="3 4" key="1">
    <citation type="journal article" date="2011" name="Proc. Natl. Acad. Sci. U.S.A.">
        <title>Genetic diversity and population structure of the endangered marsupial Sarcophilus harrisii (Tasmanian devil).</title>
        <authorList>
            <person name="Miller W."/>
            <person name="Hayes V.M."/>
            <person name="Ratan A."/>
            <person name="Petersen D.C."/>
            <person name="Wittekindt N.E."/>
            <person name="Miller J."/>
            <person name="Walenz B."/>
            <person name="Knight J."/>
            <person name="Qi J."/>
            <person name="Zhao F."/>
            <person name="Wang Q."/>
            <person name="Bedoya-Reina O.C."/>
            <person name="Katiyar N."/>
            <person name="Tomsho L.P."/>
            <person name="Kasson L.M."/>
            <person name="Hardie R.A."/>
            <person name="Woodbridge P."/>
            <person name="Tindall E.A."/>
            <person name="Bertelsen M.F."/>
            <person name="Dixon D."/>
            <person name="Pyecroft S."/>
            <person name="Helgen K.M."/>
            <person name="Lesk A.M."/>
            <person name="Pringle T.H."/>
            <person name="Patterson N."/>
            <person name="Zhang Y."/>
            <person name="Kreiss A."/>
            <person name="Woods G.M."/>
            <person name="Jones M.E."/>
            <person name="Schuster S.C."/>
        </authorList>
    </citation>
    <scope>NUCLEOTIDE SEQUENCE [LARGE SCALE GENOMIC DNA]</scope>
</reference>